<dbReference type="RefSeq" id="WP_229854700.1">
    <property type="nucleotide sequence ID" value="NZ_BNCK01000005.1"/>
</dbReference>
<evidence type="ECO:0008006" key="7">
    <source>
        <dbReference type="Google" id="ProtNLM"/>
    </source>
</evidence>
<keyword evidence="4" id="KW-0804">Transcription</keyword>
<dbReference type="InterPro" id="IPR036390">
    <property type="entry name" value="WH_DNA-bd_sf"/>
</dbReference>
<comment type="caution">
    <text evidence="5">The sequence shown here is derived from an EMBL/GenBank/DDBJ whole genome shotgun (WGS) entry which is preliminary data.</text>
</comment>
<dbReference type="GO" id="GO:0045892">
    <property type="term" value="P:negative regulation of DNA-templated transcription"/>
    <property type="evidence" value="ECO:0007669"/>
    <property type="project" value="InterPro"/>
</dbReference>
<keyword evidence="6" id="KW-1185">Reference proteome</keyword>
<dbReference type="EMBL" id="BNCK01000005">
    <property type="protein sequence ID" value="GHF95932.1"/>
    <property type="molecule type" value="Genomic_DNA"/>
</dbReference>
<sequence length="128" mass="15117">MIDFMSLSDFELEVMQLFWVHKEASAPQIHKLIEQKRAVKYTTVKTIIDRLEKKHSLKRSRTEGRTIFYAPISEKQTVSTPLIKEFINKVFLGKSRPLAAHILEEEELTLEDIEYLETLLKERKKDLK</sequence>
<gene>
    <name evidence="5" type="ORF">GCM10017161_25310</name>
</gene>
<reference evidence="5" key="1">
    <citation type="journal article" date="2014" name="Int. J. Syst. Evol. Microbiol.">
        <title>Complete genome sequence of Corynebacterium casei LMG S-19264T (=DSM 44701T), isolated from a smear-ripened cheese.</title>
        <authorList>
            <consortium name="US DOE Joint Genome Institute (JGI-PGF)"/>
            <person name="Walter F."/>
            <person name="Albersmeier A."/>
            <person name="Kalinowski J."/>
            <person name="Ruckert C."/>
        </authorList>
    </citation>
    <scope>NUCLEOTIDE SEQUENCE</scope>
    <source>
        <strain evidence="5">KCTC 42731</strain>
    </source>
</reference>
<evidence type="ECO:0000256" key="2">
    <source>
        <dbReference type="ARBA" id="ARBA00023015"/>
    </source>
</evidence>
<accession>A0A919BKC3</accession>
<dbReference type="Proteomes" id="UP000623842">
    <property type="component" value="Unassembled WGS sequence"/>
</dbReference>
<proteinExistence type="inferred from homology"/>
<dbReference type="InterPro" id="IPR005650">
    <property type="entry name" value="BlaI_family"/>
</dbReference>
<dbReference type="PIRSF" id="PIRSF019455">
    <property type="entry name" value="CopR_AtkY"/>
    <property type="match status" value="1"/>
</dbReference>
<name>A0A919BKC3_9GAMM</name>
<evidence type="ECO:0000256" key="1">
    <source>
        <dbReference type="ARBA" id="ARBA00011046"/>
    </source>
</evidence>
<organism evidence="5 6">
    <name type="scientific">Thalassotalea marina</name>
    <dbReference type="NCBI Taxonomy" id="1673741"/>
    <lineage>
        <taxon>Bacteria</taxon>
        <taxon>Pseudomonadati</taxon>
        <taxon>Pseudomonadota</taxon>
        <taxon>Gammaproteobacteria</taxon>
        <taxon>Alteromonadales</taxon>
        <taxon>Colwelliaceae</taxon>
        <taxon>Thalassotalea</taxon>
    </lineage>
</organism>
<dbReference type="GO" id="GO:0003677">
    <property type="term" value="F:DNA binding"/>
    <property type="evidence" value="ECO:0007669"/>
    <property type="project" value="UniProtKB-KW"/>
</dbReference>
<dbReference type="Gene3D" id="1.10.4040.10">
    <property type="entry name" value="Penicillinase repressor domain"/>
    <property type="match status" value="1"/>
</dbReference>
<dbReference type="Gene3D" id="1.10.10.10">
    <property type="entry name" value="Winged helix-like DNA-binding domain superfamily/Winged helix DNA-binding domain"/>
    <property type="match status" value="1"/>
</dbReference>
<evidence type="ECO:0000256" key="4">
    <source>
        <dbReference type="ARBA" id="ARBA00023163"/>
    </source>
</evidence>
<protein>
    <recommendedName>
        <fullName evidence="7">BlaI/MecI/CopY family transcriptional regulator</fullName>
    </recommendedName>
</protein>
<keyword evidence="2" id="KW-0805">Transcription regulation</keyword>
<keyword evidence="3" id="KW-0238">DNA-binding</keyword>
<evidence type="ECO:0000313" key="5">
    <source>
        <dbReference type="EMBL" id="GHF95932.1"/>
    </source>
</evidence>
<dbReference type="Pfam" id="PF03965">
    <property type="entry name" value="Penicillinase_R"/>
    <property type="match status" value="1"/>
</dbReference>
<dbReference type="SUPFAM" id="SSF46785">
    <property type="entry name" value="Winged helix' DNA-binding domain"/>
    <property type="match status" value="1"/>
</dbReference>
<dbReference type="AlphaFoldDB" id="A0A919BKC3"/>
<dbReference type="InterPro" id="IPR036388">
    <property type="entry name" value="WH-like_DNA-bd_sf"/>
</dbReference>
<comment type="similarity">
    <text evidence="1">Belongs to the BlaI transcriptional regulatory family.</text>
</comment>
<evidence type="ECO:0000256" key="3">
    <source>
        <dbReference type="ARBA" id="ARBA00023125"/>
    </source>
</evidence>
<reference evidence="5" key="2">
    <citation type="submission" date="2020-09" db="EMBL/GenBank/DDBJ databases">
        <authorList>
            <person name="Sun Q."/>
            <person name="Kim S."/>
        </authorList>
    </citation>
    <scope>NUCLEOTIDE SEQUENCE</scope>
    <source>
        <strain evidence="5">KCTC 42731</strain>
    </source>
</reference>
<evidence type="ECO:0000313" key="6">
    <source>
        <dbReference type="Proteomes" id="UP000623842"/>
    </source>
</evidence>